<keyword evidence="3 6" id="KW-0479">Metal-binding</keyword>
<dbReference type="PANTHER" id="PTHR43668:SF2">
    <property type="entry name" value="ALLANTOINASE"/>
    <property type="match status" value="1"/>
</dbReference>
<feature type="binding site" evidence="6">
    <location>
        <position position="330"/>
    </location>
    <ligand>
        <name>Zn(2+)</name>
        <dbReference type="ChEBI" id="CHEBI:29105"/>
        <label>1</label>
    </ligand>
</feature>
<dbReference type="PROSITE" id="PS00482">
    <property type="entry name" value="DIHYDROOROTASE_1"/>
    <property type="match status" value="1"/>
</dbReference>
<comment type="function">
    <text evidence="1 6">Catalyzes the reversible cyclization of carbamoyl aspartate to dihydroorotate.</text>
</comment>
<keyword evidence="9" id="KW-1185">Reference proteome</keyword>
<feature type="binding site" evidence="6">
    <location>
        <position position="177"/>
    </location>
    <ligand>
        <name>Zn(2+)</name>
        <dbReference type="ChEBI" id="CHEBI:29105"/>
        <label>1</label>
    </ligand>
</feature>
<dbReference type="HAMAP" id="MF_00220_B">
    <property type="entry name" value="PyrC_classI_B"/>
    <property type="match status" value="1"/>
</dbReference>
<dbReference type="GO" id="GO:0004151">
    <property type="term" value="F:dihydroorotase activity"/>
    <property type="evidence" value="ECO:0007669"/>
    <property type="project" value="UniProtKB-UniRule"/>
</dbReference>
<dbReference type="CDD" id="cd01317">
    <property type="entry name" value="DHOase_IIa"/>
    <property type="match status" value="1"/>
</dbReference>
<dbReference type="STRING" id="1122934.SAMN02745691_01547"/>
<dbReference type="InterPro" id="IPR004722">
    <property type="entry name" value="DHOase"/>
</dbReference>
<feature type="active site" evidence="6">
    <location>
        <position position="330"/>
    </location>
</feature>
<dbReference type="NCBIfam" id="TIGR00857">
    <property type="entry name" value="pyrC_multi"/>
    <property type="match status" value="1"/>
</dbReference>
<evidence type="ECO:0000256" key="5">
    <source>
        <dbReference type="ARBA" id="ARBA00022975"/>
    </source>
</evidence>
<sequence length="459" mass="49622">MKHDFDSDIITRGLIGTLFGKVRNTVKIIIKNGRVIDPATGTDMVTDLLLKDDRIVAVGPVLNQEADRIIHADGCFVLPGLIDLHVHLREPGFEYKETIESGTAAAAAGGFTTICAMPNTSPVTDSRETVEWIKEKASLVSGINVLPVGAITVGQLGKELADIKGMREAGICAISEDGKSVMDTGMYRKAMEAAVEAGIPVFAHCEDRDLVAGGVMNAGKKAELLGLPGITNQVEDVIVRRDIELARSTGVKLHLCHCSTEGSMELLAQAKENGLTVTAEVCPHHFSLTENDIEDMDTNFKMNPPLRTEKDKQALINGLKNSLADVIATDHAPHSMEEKAQPFLTAPFGIVGLETAVTLTITNLVKPGILTPMQMAETMSYNPARILGIDRGSLRPGEVADITIIDPNEEYIIDADRFVSKGRNTPFNGKKVSGRVKFTIAQGKFVYEDQDGQEVNHDK</sequence>
<name>A0A1M6HJ56_9FIRM</name>
<feature type="domain" description="Dihydroorotase catalytic" evidence="7">
    <location>
        <begin position="76"/>
        <end position="261"/>
    </location>
</feature>
<keyword evidence="6" id="KW-0862">Zinc</keyword>
<evidence type="ECO:0000259" key="7">
    <source>
        <dbReference type="Pfam" id="PF12890"/>
    </source>
</evidence>
<dbReference type="GO" id="GO:0044205">
    <property type="term" value="P:'de novo' UMP biosynthetic process"/>
    <property type="evidence" value="ECO:0007669"/>
    <property type="project" value="UniProtKB-UniRule"/>
</dbReference>
<dbReference type="SUPFAM" id="SSF51338">
    <property type="entry name" value="Composite domain of metallo-dependent hydrolases"/>
    <property type="match status" value="1"/>
</dbReference>
<evidence type="ECO:0000256" key="2">
    <source>
        <dbReference type="ARBA" id="ARBA00010286"/>
    </source>
</evidence>
<dbReference type="GO" id="GO:0008270">
    <property type="term" value="F:zinc ion binding"/>
    <property type="evidence" value="ECO:0007669"/>
    <property type="project" value="UniProtKB-UniRule"/>
</dbReference>
<dbReference type="PANTHER" id="PTHR43668">
    <property type="entry name" value="ALLANTOINASE"/>
    <property type="match status" value="1"/>
</dbReference>
<dbReference type="Gene3D" id="3.20.20.140">
    <property type="entry name" value="Metal-dependent hydrolases"/>
    <property type="match status" value="1"/>
</dbReference>
<dbReference type="EC" id="3.5.2.3" evidence="6"/>
<feature type="binding site" evidence="6">
    <location>
        <position position="87"/>
    </location>
    <ligand>
        <name>Zn(2+)</name>
        <dbReference type="ChEBI" id="CHEBI:29105"/>
        <label>1</label>
    </ligand>
</feature>
<evidence type="ECO:0000256" key="1">
    <source>
        <dbReference type="ARBA" id="ARBA00002368"/>
    </source>
</evidence>
<keyword evidence="4 6" id="KW-0378">Hydrolase</keyword>
<dbReference type="SUPFAM" id="SSF51556">
    <property type="entry name" value="Metallo-dependent hydrolases"/>
    <property type="match status" value="1"/>
</dbReference>
<dbReference type="GO" id="GO:0006145">
    <property type="term" value="P:purine nucleobase catabolic process"/>
    <property type="evidence" value="ECO:0007669"/>
    <property type="project" value="TreeGrafter"/>
</dbReference>
<comment type="pathway">
    <text evidence="6">Pyrimidine metabolism; UMP biosynthesis via de novo pathway; (S)-dihydroorotate from bicarbonate: step 3/3.</text>
</comment>
<dbReference type="InterPro" id="IPR024403">
    <property type="entry name" value="DHOase_cat"/>
</dbReference>
<dbReference type="Proteomes" id="UP000184342">
    <property type="component" value="Unassembled WGS sequence"/>
</dbReference>
<dbReference type="InterPro" id="IPR032466">
    <property type="entry name" value="Metal_Hydrolase"/>
</dbReference>
<feature type="binding site" evidence="6">
    <location>
        <position position="334"/>
    </location>
    <ligand>
        <name>substrate</name>
    </ligand>
</feature>
<protein>
    <recommendedName>
        <fullName evidence="6">Dihydroorotase</fullName>
        <shortName evidence="6">DHOase</shortName>
        <ecNumber evidence="6">3.5.2.3</ecNumber>
    </recommendedName>
</protein>
<evidence type="ECO:0000313" key="8">
    <source>
        <dbReference type="EMBL" id="SHJ22213.1"/>
    </source>
</evidence>
<feature type="binding site" evidence="6">
    <location>
        <position position="257"/>
    </location>
    <ligand>
        <name>Zn(2+)</name>
        <dbReference type="ChEBI" id="CHEBI:29105"/>
        <label>2</label>
    </ligand>
</feature>
<feature type="binding site" evidence="6">
    <location>
        <position position="303"/>
    </location>
    <ligand>
        <name>substrate</name>
    </ligand>
</feature>
<feature type="binding site" evidence="6">
    <location>
        <position position="119"/>
    </location>
    <ligand>
        <name>substrate</name>
    </ligand>
</feature>
<evidence type="ECO:0000256" key="6">
    <source>
        <dbReference type="HAMAP-Rule" id="MF_00220"/>
    </source>
</evidence>
<feature type="binding site" evidence="6">
    <location>
        <position position="85"/>
    </location>
    <ligand>
        <name>Zn(2+)</name>
        <dbReference type="ChEBI" id="CHEBI:29105"/>
        <label>1</label>
    </ligand>
</feature>
<feature type="binding site" evidence="6">
    <location>
        <begin position="87"/>
        <end position="89"/>
    </location>
    <ligand>
        <name>substrate</name>
    </ligand>
</feature>
<comment type="catalytic activity">
    <reaction evidence="6">
        <text>(S)-dihydroorotate + H2O = N-carbamoyl-L-aspartate + H(+)</text>
        <dbReference type="Rhea" id="RHEA:24296"/>
        <dbReference type="ChEBI" id="CHEBI:15377"/>
        <dbReference type="ChEBI" id="CHEBI:15378"/>
        <dbReference type="ChEBI" id="CHEBI:30864"/>
        <dbReference type="ChEBI" id="CHEBI:32814"/>
        <dbReference type="EC" id="3.5.2.3"/>
    </reaction>
</comment>
<feature type="binding site" evidence="6">
    <location>
        <position position="177"/>
    </location>
    <ligand>
        <name>Zn(2+)</name>
        <dbReference type="ChEBI" id="CHEBI:29105"/>
        <label>2</label>
    </ligand>
</feature>
<gene>
    <name evidence="6" type="primary">pyrC</name>
    <name evidence="8" type="ORF">SAMN02745691_01547</name>
</gene>
<dbReference type="Pfam" id="PF12890">
    <property type="entry name" value="DHOase"/>
    <property type="match status" value="1"/>
</dbReference>
<evidence type="ECO:0000256" key="3">
    <source>
        <dbReference type="ARBA" id="ARBA00022723"/>
    </source>
</evidence>
<evidence type="ECO:0000256" key="4">
    <source>
        <dbReference type="ARBA" id="ARBA00022801"/>
    </source>
</evidence>
<dbReference type="InterPro" id="IPR002195">
    <property type="entry name" value="Dihydroorotase_CS"/>
</dbReference>
<feature type="binding site" evidence="6">
    <location>
        <position position="204"/>
    </location>
    <ligand>
        <name>Zn(2+)</name>
        <dbReference type="ChEBI" id="CHEBI:29105"/>
        <label>2</label>
    </ligand>
</feature>
<comment type="similarity">
    <text evidence="2 6">Belongs to the metallo-dependent hydrolases superfamily. DHOase family. Class I DHOase subfamily.</text>
</comment>
<dbReference type="PROSITE" id="PS00483">
    <property type="entry name" value="DIHYDROOROTASE_2"/>
    <property type="match status" value="1"/>
</dbReference>
<reference evidence="8 9" key="1">
    <citation type="submission" date="2016-11" db="EMBL/GenBank/DDBJ databases">
        <authorList>
            <person name="Jaros S."/>
            <person name="Januszkiewicz K."/>
            <person name="Wedrychowicz H."/>
        </authorList>
    </citation>
    <scope>NUCLEOTIDE SEQUENCE [LARGE SCALE GENOMIC DNA]</scope>
    <source>
        <strain evidence="8 9">DSM 15970</strain>
    </source>
</reference>
<organism evidence="8 9">
    <name type="scientific">Parasporobacterium paucivorans DSM 15970</name>
    <dbReference type="NCBI Taxonomy" id="1122934"/>
    <lineage>
        <taxon>Bacteria</taxon>
        <taxon>Bacillati</taxon>
        <taxon>Bacillota</taxon>
        <taxon>Clostridia</taxon>
        <taxon>Lachnospirales</taxon>
        <taxon>Lachnospiraceae</taxon>
        <taxon>Parasporobacterium</taxon>
    </lineage>
</organism>
<dbReference type="EMBL" id="FQYT01000015">
    <property type="protein sequence ID" value="SHJ22213.1"/>
    <property type="molecule type" value="Genomic_DNA"/>
</dbReference>
<dbReference type="AlphaFoldDB" id="A0A1M6HJ56"/>
<keyword evidence="5 6" id="KW-0665">Pyrimidine biosynthesis</keyword>
<proteinExistence type="inferred from homology"/>
<dbReference type="GO" id="GO:0004038">
    <property type="term" value="F:allantoinase activity"/>
    <property type="evidence" value="ECO:0007669"/>
    <property type="project" value="TreeGrafter"/>
</dbReference>
<dbReference type="InterPro" id="IPR011059">
    <property type="entry name" value="Metal-dep_hydrolase_composite"/>
</dbReference>
<dbReference type="GO" id="GO:0005737">
    <property type="term" value="C:cytoplasm"/>
    <property type="evidence" value="ECO:0007669"/>
    <property type="project" value="TreeGrafter"/>
</dbReference>
<evidence type="ECO:0000313" key="9">
    <source>
        <dbReference type="Proteomes" id="UP000184342"/>
    </source>
</evidence>
<accession>A0A1M6HJ56</accession>
<dbReference type="InterPro" id="IPR050138">
    <property type="entry name" value="DHOase/Allantoinase_Hydrolase"/>
</dbReference>
<comment type="cofactor">
    <cofactor evidence="6">
        <name>Zn(2+)</name>
        <dbReference type="ChEBI" id="CHEBI:29105"/>
    </cofactor>
    <text evidence="6">Binds 2 Zn(2+) ions per subunit.</text>
</comment>
<dbReference type="Gene3D" id="2.30.40.10">
    <property type="entry name" value="Urease, subunit C, domain 1"/>
    <property type="match status" value="1"/>
</dbReference>
<feature type="binding site" evidence="6">
    <location>
        <begin position="348"/>
        <end position="349"/>
    </location>
    <ligand>
        <name>substrate</name>
    </ligand>
</feature>
<dbReference type="UniPathway" id="UPA00070">
    <property type="reaction ID" value="UER00117"/>
</dbReference>